<evidence type="ECO:0000259" key="10">
    <source>
        <dbReference type="Pfam" id="PF04963"/>
    </source>
</evidence>
<evidence type="ECO:0000256" key="1">
    <source>
        <dbReference type="ARBA" id="ARBA00008798"/>
    </source>
</evidence>
<gene>
    <name evidence="11" type="primary">rpoN</name>
    <name evidence="11" type="ORF">D3H65_32220</name>
</gene>
<dbReference type="PIRSF" id="PIRSF000774">
    <property type="entry name" value="RpoN"/>
    <property type="match status" value="1"/>
</dbReference>
<dbReference type="GO" id="GO:0016779">
    <property type="term" value="F:nucleotidyltransferase activity"/>
    <property type="evidence" value="ECO:0007669"/>
    <property type="project" value="UniProtKB-KW"/>
</dbReference>
<evidence type="ECO:0000313" key="12">
    <source>
        <dbReference type="Proteomes" id="UP000263900"/>
    </source>
</evidence>
<keyword evidence="2" id="KW-0240">DNA-directed RNA polymerase</keyword>
<dbReference type="InterPro" id="IPR000394">
    <property type="entry name" value="RNA_pol_sigma_54"/>
</dbReference>
<proteinExistence type="inferred from homology"/>
<evidence type="ECO:0000256" key="8">
    <source>
        <dbReference type="ARBA" id="ARBA00023163"/>
    </source>
</evidence>
<dbReference type="NCBIfam" id="TIGR02395">
    <property type="entry name" value="rpoN_sigma"/>
    <property type="match status" value="1"/>
</dbReference>
<evidence type="ECO:0000313" key="11">
    <source>
        <dbReference type="EMBL" id="AXY78375.1"/>
    </source>
</evidence>
<protein>
    <submittedName>
        <fullName evidence="11">RNA polymerase sigma-54 factor</fullName>
    </submittedName>
</protein>
<sequence length="470" mass="54342">MIHQHLTQKQQVRILPQQIQLLNLFHLNTLELEHRIEQEIEENPLLEETKNDENLSKDEKEVVQDFADWEEFGYDDIPDYKVEYANYFSGEDIPERPLVQMADFRQQLKEQCRLLLLGEQDFTRACYIIDSLNESGMLEQSLSTLAEDMSFKFGEWIEGPALEGVLKTIQSLDPPGVGARDIRECLLLQLERMNTAQPDVAAALKLIKDHYTDLKNRQLEKVRESLRLDEDEFRIVLELVASLQLQPINVRLEEPVAKNYIIPDFIITVEGDNIEVALARQRSASLHINHAWMETVKSQCAKKDKAAEQYMKSKLQAAEWFVSAIQQRESTMLKIMKTIVKWQYDFFKEGDHLLLKPMILKNIAQEIGVDISTVSRITSNKYAATPFGNILLKDLFSEGMPNVEGEVISNRIIQFALEEAIAAEDKKTPFTDHQLVVVLARKGYKIARRTVAKYRELLRIPTAQMRALWR</sequence>
<dbReference type="PANTHER" id="PTHR32248:SF4">
    <property type="entry name" value="RNA POLYMERASE SIGMA-54 FACTOR"/>
    <property type="match status" value="1"/>
</dbReference>
<evidence type="ECO:0000256" key="3">
    <source>
        <dbReference type="ARBA" id="ARBA00022679"/>
    </source>
</evidence>
<keyword evidence="12" id="KW-1185">Reference proteome</keyword>
<dbReference type="PROSITE" id="PS00718">
    <property type="entry name" value="SIGMA54_2"/>
    <property type="match status" value="1"/>
</dbReference>
<accession>A0A3B7N2U6</accession>
<dbReference type="InterPro" id="IPR007634">
    <property type="entry name" value="RNA_pol_sigma_54_DNA-bd"/>
</dbReference>
<dbReference type="GO" id="GO:0001216">
    <property type="term" value="F:DNA-binding transcription activator activity"/>
    <property type="evidence" value="ECO:0007669"/>
    <property type="project" value="InterPro"/>
</dbReference>
<dbReference type="GO" id="GO:0000428">
    <property type="term" value="C:DNA-directed RNA polymerase complex"/>
    <property type="evidence" value="ECO:0007669"/>
    <property type="project" value="UniProtKB-KW"/>
</dbReference>
<comment type="similarity">
    <text evidence="1">Belongs to the sigma-54 factor family.</text>
</comment>
<keyword evidence="6" id="KW-0731">Sigma factor</keyword>
<dbReference type="Pfam" id="PF04552">
    <property type="entry name" value="Sigma54_DBD"/>
    <property type="match status" value="1"/>
</dbReference>
<dbReference type="Pfam" id="PF04963">
    <property type="entry name" value="Sigma54_CBD"/>
    <property type="match status" value="1"/>
</dbReference>
<keyword evidence="8" id="KW-0804">Transcription</keyword>
<dbReference type="AlphaFoldDB" id="A0A3B7N2U6"/>
<dbReference type="RefSeq" id="WP_119054247.1">
    <property type="nucleotide sequence ID" value="NZ_CP032157.1"/>
</dbReference>
<keyword evidence="4" id="KW-0548">Nucleotidyltransferase</keyword>
<dbReference type="PRINTS" id="PR00045">
    <property type="entry name" value="SIGMA54FCT"/>
</dbReference>
<evidence type="ECO:0000256" key="7">
    <source>
        <dbReference type="ARBA" id="ARBA00023125"/>
    </source>
</evidence>
<dbReference type="InterPro" id="IPR007046">
    <property type="entry name" value="RNA_pol_sigma_54_core-bd"/>
</dbReference>
<evidence type="ECO:0000256" key="2">
    <source>
        <dbReference type="ARBA" id="ARBA00022478"/>
    </source>
</evidence>
<dbReference type="OrthoDB" id="9814402at2"/>
<keyword evidence="5" id="KW-0805">Transcription regulation</keyword>
<keyword evidence="7" id="KW-0238">DNA-binding</keyword>
<dbReference type="Gene3D" id="1.10.10.1330">
    <property type="entry name" value="RNA polymerase sigma-54 factor, core-binding domain"/>
    <property type="match status" value="1"/>
</dbReference>
<organism evidence="11 12">
    <name type="scientific">Paraflavitalea soli</name>
    <dbReference type="NCBI Taxonomy" id="2315862"/>
    <lineage>
        <taxon>Bacteria</taxon>
        <taxon>Pseudomonadati</taxon>
        <taxon>Bacteroidota</taxon>
        <taxon>Chitinophagia</taxon>
        <taxon>Chitinophagales</taxon>
        <taxon>Chitinophagaceae</taxon>
        <taxon>Paraflavitalea</taxon>
    </lineage>
</organism>
<dbReference type="InterPro" id="IPR038709">
    <property type="entry name" value="RpoN_core-bd_sf"/>
</dbReference>
<dbReference type="GO" id="GO:0003677">
    <property type="term" value="F:DNA binding"/>
    <property type="evidence" value="ECO:0007669"/>
    <property type="project" value="UniProtKB-KW"/>
</dbReference>
<feature type="domain" description="RNA polymerase sigma factor 54 DNA-binding" evidence="9">
    <location>
        <begin position="309"/>
        <end position="466"/>
    </location>
</feature>
<evidence type="ECO:0000256" key="4">
    <source>
        <dbReference type="ARBA" id="ARBA00022695"/>
    </source>
</evidence>
<dbReference type="PANTHER" id="PTHR32248">
    <property type="entry name" value="RNA POLYMERASE SIGMA-54 FACTOR"/>
    <property type="match status" value="1"/>
</dbReference>
<evidence type="ECO:0000256" key="6">
    <source>
        <dbReference type="ARBA" id="ARBA00023082"/>
    </source>
</evidence>
<evidence type="ECO:0000256" key="5">
    <source>
        <dbReference type="ARBA" id="ARBA00023015"/>
    </source>
</evidence>
<dbReference type="PROSITE" id="PS50044">
    <property type="entry name" value="SIGMA54_3"/>
    <property type="match status" value="1"/>
</dbReference>
<dbReference type="GO" id="GO:0016987">
    <property type="term" value="F:sigma factor activity"/>
    <property type="evidence" value="ECO:0007669"/>
    <property type="project" value="UniProtKB-KW"/>
</dbReference>
<dbReference type="GO" id="GO:0006352">
    <property type="term" value="P:DNA-templated transcription initiation"/>
    <property type="evidence" value="ECO:0007669"/>
    <property type="project" value="InterPro"/>
</dbReference>
<name>A0A3B7N2U6_9BACT</name>
<keyword evidence="3" id="KW-0808">Transferase</keyword>
<evidence type="ECO:0000259" key="9">
    <source>
        <dbReference type="Pfam" id="PF04552"/>
    </source>
</evidence>
<dbReference type="Proteomes" id="UP000263900">
    <property type="component" value="Chromosome"/>
</dbReference>
<reference evidence="11 12" key="1">
    <citation type="submission" date="2018-09" db="EMBL/GenBank/DDBJ databases">
        <title>Genome sequencing of strain 6GH32-13.</title>
        <authorList>
            <person name="Weon H.-Y."/>
            <person name="Heo J."/>
            <person name="Kwon S.-W."/>
        </authorList>
    </citation>
    <scope>NUCLEOTIDE SEQUENCE [LARGE SCALE GENOMIC DNA]</scope>
    <source>
        <strain evidence="11 12">5GH32-13</strain>
    </source>
</reference>
<dbReference type="Gene3D" id="1.10.10.60">
    <property type="entry name" value="Homeodomain-like"/>
    <property type="match status" value="1"/>
</dbReference>
<dbReference type="KEGG" id="pseg:D3H65_32220"/>
<dbReference type="EMBL" id="CP032157">
    <property type="protein sequence ID" value="AXY78375.1"/>
    <property type="molecule type" value="Genomic_DNA"/>
</dbReference>
<dbReference type="Pfam" id="PF00309">
    <property type="entry name" value="Sigma54_AID"/>
    <property type="match status" value="1"/>
</dbReference>
<feature type="domain" description="RNA polymerase sigma factor 54 core-binding" evidence="10">
    <location>
        <begin position="100"/>
        <end position="290"/>
    </location>
</feature>